<dbReference type="Gene3D" id="1.10.1200.10">
    <property type="entry name" value="ACP-like"/>
    <property type="match status" value="1"/>
</dbReference>
<evidence type="ECO:0000313" key="2">
    <source>
        <dbReference type="EMBL" id="MBL4930559.1"/>
    </source>
</evidence>
<dbReference type="InterPro" id="IPR036736">
    <property type="entry name" value="ACP-like_sf"/>
</dbReference>
<keyword evidence="3" id="KW-1185">Reference proteome</keyword>
<dbReference type="InterPro" id="IPR009081">
    <property type="entry name" value="PP-bd_ACP"/>
</dbReference>
<name>A0A937FCE6_9CLOT</name>
<sequence>MDRNVILEKVQEIFRDCFDDESLILSWDTNSDDIEDWDSLAQVNIIVSLEKVFSIKFSVDEIIKLQSVGDIVDTIAKKL</sequence>
<dbReference type="SUPFAM" id="SSF47336">
    <property type="entry name" value="ACP-like"/>
    <property type="match status" value="1"/>
</dbReference>
<feature type="domain" description="Carrier" evidence="1">
    <location>
        <begin position="1"/>
        <end position="79"/>
    </location>
</feature>
<accession>A0A937FCE6</accession>
<dbReference type="RefSeq" id="WP_202765940.1">
    <property type="nucleotide sequence ID" value="NZ_JAESWA010000010.1"/>
</dbReference>
<gene>
    <name evidence="2" type="ORF">JK634_01935</name>
</gene>
<organism evidence="2 3">
    <name type="scientific">Clostridium paridis</name>
    <dbReference type="NCBI Taxonomy" id="2803863"/>
    <lineage>
        <taxon>Bacteria</taxon>
        <taxon>Bacillati</taxon>
        <taxon>Bacillota</taxon>
        <taxon>Clostridia</taxon>
        <taxon>Eubacteriales</taxon>
        <taxon>Clostridiaceae</taxon>
        <taxon>Clostridium</taxon>
    </lineage>
</organism>
<proteinExistence type="predicted"/>
<protein>
    <submittedName>
        <fullName evidence="2">Acyl carrier protein</fullName>
    </submittedName>
</protein>
<reference evidence="2" key="1">
    <citation type="submission" date="2021-01" db="EMBL/GenBank/DDBJ databases">
        <title>Genome public.</title>
        <authorList>
            <person name="Liu C."/>
            <person name="Sun Q."/>
        </authorList>
    </citation>
    <scope>NUCLEOTIDE SEQUENCE</scope>
    <source>
        <strain evidence="2">YIM B02565</strain>
    </source>
</reference>
<dbReference type="Pfam" id="PF00550">
    <property type="entry name" value="PP-binding"/>
    <property type="match status" value="1"/>
</dbReference>
<evidence type="ECO:0000313" key="3">
    <source>
        <dbReference type="Proteomes" id="UP000623681"/>
    </source>
</evidence>
<dbReference type="AlphaFoldDB" id="A0A937FCE6"/>
<evidence type="ECO:0000259" key="1">
    <source>
        <dbReference type="PROSITE" id="PS50075"/>
    </source>
</evidence>
<dbReference type="PROSITE" id="PS50075">
    <property type="entry name" value="CARRIER"/>
    <property type="match status" value="1"/>
</dbReference>
<dbReference type="EMBL" id="JAESWA010000010">
    <property type="protein sequence ID" value="MBL4930559.1"/>
    <property type="molecule type" value="Genomic_DNA"/>
</dbReference>
<dbReference type="Proteomes" id="UP000623681">
    <property type="component" value="Unassembled WGS sequence"/>
</dbReference>
<comment type="caution">
    <text evidence="2">The sequence shown here is derived from an EMBL/GenBank/DDBJ whole genome shotgun (WGS) entry which is preliminary data.</text>
</comment>